<feature type="transmembrane region" description="Helical" evidence="1">
    <location>
        <begin position="21"/>
        <end position="40"/>
    </location>
</feature>
<name>S2KM61_LITA3</name>
<organism evidence="2 3">
    <name type="scientific">Litchfieldella anticariensis (strain DSM 16096 / CECT 5854 / CIP 108499 / LMG 22089 / FP35)</name>
    <name type="common">Halomonas anticariensis</name>
    <dbReference type="NCBI Taxonomy" id="1121939"/>
    <lineage>
        <taxon>Bacteria</taxon>
        <taxon>Pseudomonadati</taxon>
        <taxon>Pseudomonadota</taxon>
        <taxon>Gammaproteobacteria</taxon>
        <taxon>Oceanospirillales</taxon>
        <taxon>Halomonadaceae</taxon>
        <taxon>Litchfieldella</taxon>
    </lineage>
</organism>
<accession>S2KM61</accession>
<comment type="caution">
    <text evidence="2">The sequence shown here is derived from an EMBL/GenBank/DDBJ whole genome shotgun (WGS) entry which is preliminary data.</text>
</comment>
<feature type="transmembrane region" description="Helical" evidence="1">
    <location>
        <begin position="158"/>
        <end position="178"/>
    </location>
</feature>
<dbReference type="STRING" id="1121939.L861_23240"/>
<keyword evidence="1" id="KW-0472">Membrane</keyword>
<dbReference type="eggNOG" id="ENOG50342C8">
    <property type="taxonomic scope" value="Bacteria"/>
</dbReference>
<reference evidence="2 3" key="1">
    <citation type="journal article" date="2013" name="Genome Announc.">
        <title>Draft genome sequence of the moderately halophilic gammaproteobacterium Halomonas anticariensis FP35.</title>
        <authorList>
            <person name="Tahrioui A."/>
            <person name="Quesada E."/>
            <person name="Llamas I."/>
        </authorList>
    </citation>
    <scope>NUCLEOTIDE SEQUENCE [LARGE SCALE GENOMIC DNA]</scope>
    <source>
        <strain evidence="3">DSM 16096 / CECT 5854 / LMG 22089 / FP35</strain>
    </source>
</reference>
<feature type="transmembrane region" description="Helical" evidence="1">
    <location>
        <begin position="91"/>
        <end position="115"/>
    </location>
</feature>
<evidence type="ECO:0008006" key="4">
    <source>
        <dbReference type="Google" id="ProtNLM"/>
    </source>
</evidence>
<gene>
    <name evidence="2" type="ORF">L861_23240</name>
</gene>
<evidence type="ECO:0000313" key="2">
    <source>
        <dbReference type="EMBL" id="EPC03227.1"/>
    </source>
</evidence>
<protein>
    <recommendedName>
        <fullName evidence="4">ABC-2 type transporter domain-containing protein</fullName>
    </recommendedName>
</protein>
<keyword evidence="1" id="KW-1133">Transmembrane helix</keyword>
<dbReference type="Proteomes" id="UP000014463">
    <property type="component" value="Unassembled WGS sequence"/>
</dbReference>
<sequence>MSLFRICGIFIKEQFKEPIQVFWIMLSPCLLFYFHAYGNGLLEMNYLEVSSWYYSYVAASVALFGFSFYIVGRRESGFIRSFVYTRKAKLLFLGAQFVSYLLVALVYFSAFYLATASLFDGYNLDEYFFLLIRFSLCFLFFCSFGIALSLLPLNFQNANTIISISLFSMIGLAFTGHLSGSEYLQIANHANPFQYAVEIMRSKTSAFSQYSLYVIPLYMASNVMGVMMFRVNPVWSRY</sequence>
<evidence type="ECO:0000313" key="3">
    <source>
        <dbReference type="Proteomes" id="UP000014463"/>
    </source>
</evidence>
<feature type="transmembrane region" description="Helical" evidence="1">
    <location>
        <begin position="210"/>
        <end position="229"/>
    </location>
</feature>
<evidence type="ECO:0000256" key="1">
    <source>
        <dbReference type="SAM" id="Phobius"/>
    </source>
</evidence>
<proteinExistence type="predicted"/>
<feature type="transmembrane region" description="Helical" evidence="1">
    <location>
        <begin position="127"/>
        <end position="151"/>
    </location>
</feature>
<keyword evidence="3" id="KW-1185">Reference proteome</keyword>
<feature type="transmembrane region" description="Helical" evidence="1">
    <location>
        <begin position="52"/>
        <end position="71"/>
    </location>
</feature>
<dbReference type="AlphaFoldDB" id="S2KM61"/>
<dbReference type="EMBL" id="ASTJ01000022">
    <property type="protein sequence ID" value="EPC03227.1"/>
    <property type="molecule type" value="Genomic_DNA"/>
</dbReference>
<keyword evidence="1" id="KW-0812">Transmembrane</keyword>